<accession>A0A372GDP9</accession>
<name>A0A372GDP9_9ACTN</name>
<dbReference type="EMBL" id="QVNQ01000006">
    <property type="protein sequence ID" value="RFS83494.1"/>
    <property type="molecule type" value="Genomic_DNA"/>
</dbReference>
<keyword evidence="2" id="KW-1185">Reference proteome</keyword>
<evidence type="ECO:0000313" key="2">
    <source>
        <dbReference type="Proteomes" id="UP000262882"/>
    </source>
</evidence>
<gene>
    <name evidence="1" type="ORF">D0T12_20850</name>
</gene>
<organism evidence="1 2">
    <name type="scientific">Actinomadura spongiicola</name>
    <dbReference type="NCBI Taxonomy" id="2303421"/>
    <lineage>
        <taxon>Bacteria</taxon>
        <taxon>Bacillati</taxon>
        <taxon>Actinomycetota</taxon>
        <taxon>Actinomycetes</taxon>
        <taxon>Streptosporangiales</taxon>
        <taxon>Thermomonosporaceae</taxon>
        <taxon>Actinomadura</taxon>
    </lineage>
</organism>
<evidence type="ECO:0000313" key="1">
    <source>
        <dbReference type="EMBL" id="RFS83494.1"/>
    </source>
</evidence>
<dbReference type="AlphaFoldDB" id="A0A372GDP9"/>
<dbReference type="RefSeq" id="WP_117401325.1">
    <property type="nucleotide sequence ID" value="NZ_QVNQ01000006.1"/>
</dbReference>
<reference evidence="1 2" key="1">
    <citation type="submission" date="2018-08" db="EMBL/GenBank/DDBJ databases">
        <title>Actinomadura spongicola sp. nov., isolated from marine sponge Leucetta chagosensis.</title>
        <authorList>
            <person name="Li L."/>
            <person name="Lin H.W."/>
        </authorList>
    </citation>
    <scope>NUCLEOTIDE SEQUENCE [LARGE SCALE GENOMIC DNA]</scope>
    <source>
        <strain evidence="1 2">LHW52907</strain>
    </source>
</reference>
<comment type="caution">
    <text evidence="1">The sequence shown here is derived from an EMBL/GenBank/DDBJ whole genome shotgun (WGS) entry which is preliminary data.</text>
</comment>
<proteinExistence type="predicted"/>
<sequence length="79" mass="8341">MSTRRSLADSAALLFADAEALHAATSRLRALARRLQDDPTTPPWFAAVADAHLTATTIAATDLARAATHLQALSESATR</sequence>
<dbReference type="Proteomes" id="UP000262882">
    <property type="component" value="Unassembled WGS sequence"/>
</dbReference>
<protein>
    <submittedName>
        <fullName evidence="1">Uncharacterized protein</fullName>
    </submittedName>
</protein>